<feature type="compositionally biased region" description="Basic residues" evidence="1">
    <location>
        <begin position="280"/>
        <end position="290"/>
    </location>
</feature>
<feature type="domain" description="CCHC-type" evidence="2">
    <location>
        <begin position="309"/>
        <end position="325"/>
    </location>
</feature>
<protein>
    <recommendedName>
        <fullName evidence="2">CCHC-type domain-containing protein</fullName>
    </recommendedName>
</protein>
<feature type="domain" description="CCHC-type" evidence="2">
    <location>
        <begin position="331"/>
        <end position="347"/>
    </location>
</feature>
<dbReference type="InterPro" id="IPR001878">
    <property type="entry name" value="Znf_CCHC"/>
</dbReference>
<reference evidence="3" key="1">
    <citation type="submission" date="2021-05" db="EMBL/GenBank/DDBJ databases">
        <authorList>
            <person name="Alioto T."/>
            <person name="Alioto T."/>
            <person name="Gomez Garrido J."/>
        </authorList>
    </citation>
    <scope>NUCLEOTIDE SEQUENCE</scope>
</reference>
<dbReference type="SMART" id="SM00343">
    <property type="entry name" value="ZnF_C2HC"/>
    <property type="match status" value="2"/>
</dbReference>
<dbReference type="SUPFAM" id="SSF50630">
    <property type="entry name" value="Acid proteases"/>
    <property type="match status" value="1"/>
</dbReference>
<dbReference type="PANTHER" id="PTHR33198:SF19">
    <property type="entry name" value="CCHC-TYPE DOMAIN-CONTAINING PROTEIN"/>
    <property type="match status" value="1"/>
</dbReference>
<dbReference type="InterPro" id="IPR021109">
    <property type="entry name" value="Peptidase_aspartic_dom_sf"/>
</dbReference>
<dbReference type="PANTHER" id="PTHR33198">
    <property type="entry name" value="ANK_REP_REGION DOMAIN-CONTAINING PROTEIN-RELATED"/>
    <property type="match status" value="1"/>
</dbReference>
<feature type="compositionally biased region" description="Polar residues" evidence="1">
    <location>
        <begin position="225"/>
        <end position="238"/>
    </location>
</feature>
<dbReference type="SUPFAM" id="SSF57756">
    <property type="entry name" value="Retrovirus zinc finger-like domains"/>
    <property type="match status" value="1"/>
</dbReference>
<feature type="compositionally biased region" description="Low complexity" evidence="1">
    <location>
        <begin position="267"/>
        <end position="279"/>
    </location>
</feature>
<dbReference type="InterPro" id="IPR036875">
    <property type="entry name" value="Znf_CCHC_sf"/>
</dbReference>
<evidence type="ECO:0000256" key="1">
    <source>
        <dbReference type="SAM" id="MobiDB-lite"/>
    </source>
</evidence>
<evidence type="ECO:0000259" key="2">
    <source>
        <dbReference type="SMART" id="SM00343"/>
    </source>
</evidence>
<evidence type="ECO:0000313" key="3">
    <source>
        <dbReference type="EMBL" id="CAG6667060.1"/>
    </source>
</evidence>
<organism evidence="3">
    <name type="scientific">Cacopsylla melanoneura</name>
    <dbReference type="NCBI Taxonomy" id="428564"/>
    <lineage>
        <taxon>Eukaryota</taxon>
        <taxon>Metazoa</taxon>
        <taxon>Ecdysozoa</taxon>
        <taxon>Arthropoda</taxon>
        <taxon>Hexapoda</taxon>
        <taxon>Insecta</taxon>
        <taxon>Pterygota</taxon>
        <taxon>Neoptera</taxon>
        <taxon>Paraneoptera</taxon>
        <taxon>Hemiptera</taxon>
        <taxon>Sternorrhyncha</taxon>
        <taxon>Psylloidea</taxon>
        <taxon>Psyllidae</taxon>
        <taxon>Psyllinae</taxon>
        <taxon>Cacopsylla</taxon>
    </lineage>
</organism>
<dbReference type="Gene3D" id="4.10.60.10">
    <property type="entry name" value="Zinc finger, CCHC-type"/>
    <property type="match status" value="1"/>
</dbReference>
<dbReference type="Gene3D" id="2.40.70.10">
    <property type="entry name" value="Acid Proteases"/>
    <property type="match status" value="1"/>
</dbReference>
<feature type="compositionally biased region" description="Basic residues" evidence="1">
    <location>
        <begin position="247"/>
        <end position="260"/>
    </location>
</feature>
<accession>A0A8D8SBZ5</accession>
<dbReference type="EMBL" id="HBUF01215586">
    <property type="protein sequence ID" value="CAG6667060.1"/>
    <property type="molecule type" value="Transcribed_RNA"/>
</dbReference>
<name>A0A8D8SBZ5_9HEMI</name>
<feature type="region of interest" description="Disordered" evidence="1">
    <location>
        <begin position="225"/>
        <end position="294"/>
    </location>
</feature>
<sequence>MDEAQLQTLLTYLQQQQQTMLSTLLSQLKTSTPAQESIQISNITPFEHFNPNQEKFSNYVERFDNYCRMKNISSEEKKAQLLCVSIGSMHYNNLGALLGPAKPVNQLSYTDLLSSLKQMLSPKRSTVVSQHYFLNIYQKEDQNISEFVASLQRDIADCNFNVKCSCNQAVSISDTFLRAQFVRGLKDNWIREQILQSSATTFDEILTKATALEASRIESQELTGACSSSSNFNSTEVYRTSPSHSVSSRHRSRSHQKQRRCSTEVYRASPSRSVSSCQRSRSHHKQRKSFHSQSNNRNIDFKAFGIDNHCLRCGRQNHKSTECSVDKNSLKCNLCKKTGHVSTVCLSSLMQNKTYSNSTHSIQESNHIEIEPYESNLSNFSVPTYGITQIEPIYQNSQTIDFSESNTDSDKFIINVQLNGKQQKFEIDSGTKYSLLSETDFKKLNLNTALIESNLAFRCYTGNIVKPRGKVFVQVQYKDQTMMGELHIVPDRYNSLLGRQWIRGLNIQLSQIEPHVENRCSTSPLLQMQSVDEVSQGFPKVSDERLTSVHALHEGERIHTNIKHHSAQSRSSVVHKQKTFDFQVPSVSRLPPTTNNTIRPPLRTFHSRSPARYRLQSRQSSTSSLTLSSIVRPRCPVCSRQPSERCADSELFYLS</sequence>
<dbReference type="GO" id="GO:0008270">
    <property type="term" value="F:zinc ion binding"/>
    <property type="evidence" value="ECO:0007669"/>
    <property type="project" value="InterPro"/>
</dbReference>
<dbReference type="GO" id="GO:0003676">
    <property type="term" value="F:nucleic acid binding"/>
    <property type="evidence" value="ECO:0007669"/>
    <property type="project" value="InterPro"/>
</dbReference>
<dbReference type="AlphaFoldDB" id="A0A8D8SBZ5"/>
<proteinExistence type="predicted"/>